<dbReference type="AlphaFoldDB" id="A0A0H5Q9S1"/>
<name>A0A0H5Q9S1_9ZZZZ</name>
<organism evidence="1">
    <name type="scientific">uncultured prokaryote</name>
    <dbReference type="NCBI Taxonomy" id="198431"/>
    <lineage>
        <taxon>unclassified sequences</taxon>
        <taxon>environmental samples</taxon>
    </lineage>
</organism>
<keyword evidence="1" id="KW-0614">Plasmid</keyword>
<sequence length="81" mass="9256">MEKQLFSIFTENPVNGCTRRECWCTPLPCSAPRPMIFYCALCPFPFCPASVPKHIRNTWQSACKSRPEGLPLQKVIAHYNP</sequence>
<accession>A0A0H5Q9S1</accession>
<reference evidence="1" key="1">
    <citation type="submission" date="2015-06" db="EMBL/GenBank/DDBJ databases">
        <authorList>
            <person name="Joergensen T."/>
        </authorList>
    </citation>
    <scope>NUCLEOTIDE SEQUENCE</scope>
    <source>
        <plasmid evidence="1">pRGRH1853</plasmid>
    </source>
</reference>
<reference evidence="1" key="2">
    <citation type="submission" date="2015-07" db="EMBL/GenBank/DDBJ databases">
        <title>Plasmids, circular viruses and viroids from rat gut.</title>
        <authorList>
            <person name="Jorgensen T.J."/>
            <person name="Hansen M.A."/>
            <person name="Xu Z."/>
            <person name="Tabak M.A."/>
            <person name="Sorensen S.J."/>
            <person name="Hansen L.H."/>
        </authorList>
    </citation>
    <scope>NUCLEOTIDE SEQUENCE</scope>
    <source>
        <plasmid evidence="1">pRGRH1853</plasmid>
    </source>
</reference>
<geneLocation type="plasmid" evidence="1">
    <name>pRGRH1853</name>
</geneLocation>
<proteinExistence type="predicted"/>
<protein>
    <submittedName>
        <fullName evidence="1">Uncharacterized protein</fullName>
    </submittedName>
</protein>
<dbReference type="EMBL" id="LN854347">
    <property type="protein sequence ID" value="CRY98129.1"/>
    <property type="molecule type" value="Genomic_DNA"/>
</dbReference>
<evidence type="ECO:0000313" key="1">
    <source>
        <dbReference type="EMBL" id="CRY98129.1"/>
    </source>
</evidence>